<reference evidence="1 2" key="1">
    <citation type="submission" date="2018-06" db="EMBL/GenBank/DDBJ databases">
        <title>Comparative genomics reveals the genomic features of Rhizophagus irregularis, R. cerebriforme, R. diaphanum and Gigaspora rosea, and their symbiotic lifestyle signature.</title>
        <authorList>
            <person name="Morin E."/>
            <person name="San Clemente H."/>
            <person name="Chen E.C.H."/>
            <person name="De La Providencia I."/>
            <person name="Hainaut M."/>
            <person name="Kuo A."/>
            <person name="Kohler A."/>
            <person name="Murat C."/>
            <person name="Tang N."/>
            <person name="Roy S."/>
            <person name="Loubradou J."/>
            <person name="Henrissat B."/>
            <person name="Grigoriev I.V."/>
            <person name="Corradi N."/>
            <person name="Roux C."/>
            <person name="Martin F.M."/>
        </authorList>
    </citation>
    <scope>NUCLEOTIDE SEQUENCE [LARGE SCALE GENOMIC DNA]</scope>
    <source>
        <strain evidence="1 2">DAOM 194757</strain>
    </source>
</reference>
<protein>
    <submittedName>
        <fullName evidence="1">Uncharacterized protein</fullName>
    </submittedName>
</protein>
<dbReference type="STRING" id="44941.A0A397W2K6"/>
<keyword evidence="2" id="KW-1185">Reference proteome</keyword>
<dbReference type="EMBL" id="QKWP01000169">
    <property type="protein sequence ID" value="RIB25576.1"/>
    <property type="molecule type" value="Genomic_DNA"/>
</dbReference>
<dbReference type="AlphaFoldDB" id="A0A397W2K6"/>
<organism evidence="1 2">
    <name type="scientific">Gigaspora rosea</name>
    <dbReference type="NCBI Taxonomy" id="44941"/>
    <lineage>
        <taxon>Eukaryota</taxon>
        <taxon>Fungi</taxon>
        <taxon>Fungi incertae sedis</taxon>
        <taxon>Mucoromycota</taxon>
        <taxon>Glomeromycotina</taxon>
        <taxon>Glomeromycetes</taxon>
        <taxon>Diversisporales</taxon>
        <taxon>Gigasporaceae</taxon>
        <taxon>Gigaspora</taxon>
    </lineage>
</organism>
<evidence type="ECO:0000313" key="2">
    <source>
        <dbReference type="Proteomes" id="UP000266673"/>
    </source>
</evidence>
<dbReference type="Proteomes" id="UP000266673">
    <property type="component" value="Unassembled WGS sequence"/>
</dbReference>
<name>A0A397W2K6_9GLOM</name>
<feature type="non-terminal residue" evidence="1">
    <location>
        <position position="1"/>
    </location>
</feature>
<comment type="caution">
    <text evidence="1">The sequence shown here is derived from an EMBL/GenBank/DDBJ whole genome shotgun (WGS) entry which is preliminary data.</text>
</comment>
<dbReference type="OrthoDB" id="3257409at2759"/>
<proteinExistence type="predicted"/>
<gene>
    <name evidence="1" type="ORF">C2G38_2274891</name>
</gene>
<evidence type="ECO:0000313" key="1">
    <source>
        <dbReference type="EMBL" id="RIB25576.1"/>
    </source>
</evidence>
<sequence>IQRLVTFLIKNQYNISDAAFNEILKILEISEITLYKLQRLHRNLVPFKPTLIDCCINSCIAFTNEFINMKYCPECNEPCYKFGKASGKSRKSAAYWPLVSSLQMQYRDKTQAEALRY</sequence>
<accession>A0A397W2K6</accession>